<evidence type="ECO:0000256" key="4">
    <source>
        <dbReference type="ARBA" id="ARBA00022576"/>
    </source>
</evidence>
<dbReference type="InterPro" id="IPR015422">
    <property type="entry name" value="PyrdxlP-dep_Trfase_small"/>
</dbReference>
<protein>
    <recommendedName>
        <fullName evidence="9">Histidinol-phosphate aminotransferase</fullName>
        <ecNumber evidence="9">2.6.1.9</ecNumber>
    </recommendedName>
    <alternativeName>
        <fullName evidence="9">Imidazole acetol-phosphate transaminase</fullName>
    </alternativeName>
</protein>
<keyword evidence="6 9" id="KW-0808">Transferase</keyword>
<dbReference type="AlphaFoldDB" id="A0A4Y7RQ90"/>
<keyword evidence="5 9" id="KW-0028">Amino-acid biosynthesis</keyword>
<keyword evidence="12" id="KW-1185">Reference proteome</keyword>
<dbReference type="EMBL" id="QFFZ01000020">
    <property type="protein sequence ID" value="TEB10879.1"/>
    <property type="molecule type" value="Genomic_DNA"/>
</dbReference>
<dbReference type="UniPathway" id="UPA00031">
    <property type="reaction ID" value="UER00012"/>
</dbReference>
<dbReference type="HAMAP" id="MF_01023">
    <property type="entry name" value="HisC_aminotrans_2"/>
    <property type="match status" value="1"/>
</dbReference>
<dbReference type="Pfam" id="PF00155">
    <property type="entry name" value="Aminotran_1_2"/>
    <property type="match status" value="1"/>
</dbReference>
<keyword evidence="7 9" id="KW-0663">Pyridoxal phosphate</keyword>
<reference evidence="11 12" key="1">
    <citation type="journal article" date="2018" name="Environ. Microbiol.">
        <title>Novel energy conservation strategies and behaviour of Pelotomaculum schinkii driving syntrophic propionate catabolism.</title>
        <authorList>
            <person name="Hidalgo-Ahumada C.A.P."/>
            <person name="Nobu M.K."/>
            <person name="Narihiro T."/>
            <person name="Tamaki H."/>
            <person name="Liu W.T."/>
            <person name="Kamagata Y."/>
            <person name="Stams A.J.M."/>
            <person name="Imachi H."/>
            <person name="Sousa D.Z."/>
        </authorList>
    </citation>
    <scope>NUCLEOTIDE SEQUENCE [LARGE SCALE GENOMIC DNA]</scope>
    <source>
        <strain evidence="11 12">MGP</strain>
    </source>
</reference>
<evidence type="ECO:0000256" key="2">
    <source>
        <dbReference type="ARBA" id="ARBA00007970"/>
    </source>
</evidence>
<dbReference type="OrthoDB" id="9813612at2"/>
<dbReference type="GO" id="GO:0000105">
    <property type="term" value="P:L-histidine biosynthetic process"/>
    <property type="evidence" value="ECO:0007669"/>
    <property type="project" value="UniProtKB-UniRule"/>
</dbReference>
<evidence type="ECO:0000256" key="9">
    <source>
        <dbReference type="HAMAP-Rule" id="MF_01023"/>
    </source>
</evidence>
<dbReference type="PANTHER" id="PTHR42885">
    <property type="entry name" value="HISTIDINOL-PHOSPHATE AMINOTRANSFERASE-RELATED"/>
    <property type="match status" value="1"/>
</dbReference>
<evidence type="ECO:0000313" key="12">
    <source>
        <dbReference type="Proteomes" id="UP000297597"/>
    </source>
</evidence>
<dbReference type="SUPFAM" id="SSF53383">
    <property type="entry name" value="PLP-dependent transferases"/>
    <property type="match status" value="1"/>
</dbReference>
<dbReference type="Gene3D" id="3.90.1150.10">
    <property type="entry name" value="Aspartate Aminotransferase, domain 1"/>
    <property type="match status" value="1"/>
</dbReference>
<evidence type="ECO:0000256" key="3">
    <source>
        <dbReference type="ARBA" id="ARBA00011738"/>
    </source>
</evidence>
<comment type="caution">
    <text evidence="11">The sequence shown here is derived from an EMBL/GenBank/DDBJ whole genome shotgun (WGS) entry which is preliminary data.</text>
</comment>
<comment type="subunit">
    <text evidence="3 9">Homodimer.</text>
</comment>
<dbReference type="InterPro" id="IPR015421">
    <property type="entry name" value="PyrdxlP-dep_Trfase_major"/>
</dbReference>
<evidence type="ECO:0000256" key="8">
    <source>
        <dbReference type="ARBA" id="ARBA00023102"/>
    </source>
</evidence>
<dbReference type="CDD" id="cd00609">
    <property type="entry name" value="AAT_like"/>
    <property type="match status" value="1"/>
</dbReference>
<keyword evidence="4 9" id="KW-0032">Aminotransferase</keyword>
<evidence type="ECO:0000256" key="1">
    <source>
        <dbReference type="ARBA" id="ARBA00001933"/>
    </source>
</evidence>
<dbReference type="EC" id="2.6.1.9" evidence="9"/>
<dbReference type="InterPro" id="IPR015424">
    <property type="entry name" value="PyrdxlP-dep_Trfase"/>
</dbReference>
<feature type="modified residue" description="N6-(pyridoxal phosphate)lysine" evidence="9">
    <location>
        <position position="217"/>
    </location>
</feature>
<dbReference type="InterPro" id="IPR004839">
    <property type="entry name" value="Aminotransferase_I/II_large"/>
</dbReference>
<dbReference type="PROSITE" id="PS00599">
    <property type="entry name" value="AA_TRANSFER_CLASS_2"/>
    <property type="match status" value="1"/>
</dbReference>
<dbReference type="InterPro" id="IPR001917">
    <property type="entry name" value="Aminotrans_II_pyridoxalP_BS"/>
</dbReference>
<evidence type="ECO:0000313" key="11">
    <source>
        <dbReference type="EMBL" id="TEB10879.1"/>
    </source>
</evidence>
<proteinExistence type="inferred from homology"/>
<dbReference type="Proteomes" id="UP000297597">
    <property type="component" value="Unassembled WGS sequence"/>
</dbReference>
<dbReference type="RefSeq" id="WP_134213887.1">
    <property type="nucleotide sequence ID" value="NZ_QFFZ01000020.1"/>
</dbReference>
<name>A0A4Y7RQ90_9FIRM</name>
<dbReference type="GO" id="GO:0004400">
    <property type="term" value="F:histidinol-phosphate transaminase activity"/>
    <property type="evidence" value="ECO:0007669"/>
    <property type="project" value="UniProtKB-UniRule"/>
</dbReference>
<feature type="domain" description="Aminotransferase class I/classII large" evidence="10">
    <location>
        <begin position="28"/>
        <end position="350"/>
    </location>
</feature>
<organism evidence="11 12">
    <name type="scientific">Pelotomaculum propionicicum</name>
    <dbReference type="NCBI Taxonomy" id="258475"/>
    <lineage>
        <taxon>Bacteria</taxon>
        <taxon>Bacillati</taxon>
        <taxon>Bacillota</taxon>
        <taxon>Clostridia</taxon>
        <taxon>Eubacteriales</taxon>
        <taxon>Desulfotomaculaceae</taxon>
        <taxon>Pelotomaculum</taxon>
    </lineage>
</organism>
<evidence type="ECO:0000259" key="10">
    <source>
        <dbReference type="Pfam" id="PF00155"/>
    </source>
</evidence>
<comment type="catalytic activity">
    <reaction evidence="9">
        <text>L-histidinol phosphate + 2-oxoglutarate = 3-(imidazol-4-yl)-2-oxopropyl phosphate + L-glutamate</text>
        <dbReference type="Rhea" id="RHEA:23744"/>
        <dbReference type="ChEBI" id="CHEBI:16810"/>
        <dbReference type="ChEBI" id="CHEBI:29985"/>
        <dbReference type="ChEBI" id="CHEBI:57766"/>
        <dbReference type="ChEBI" id="CHEBI:57980"/>
        <dbReference type="EC" id="2.6.1.9"/>
    </reaction>
</comment>
<dbReference type="Gene3D" id="3.40.640.10">
    <property type="entry name" value="Type I PLP-dependent aspartate aminotransferase-like (Major domain)"/>
    <property type="match status" value="1"/>
</dbReference>
<keyword evidence="8 9" id="KW-0368">Histidine biosynthesis</keyword>
<dbReference type="GO" id="GO:0030170">
    <property type="term" value="F:pyridoxal phosphate binding"/>
    <property type="evidence" value="ECO:0007669"/>
    <property type="project" value="InterPro"/>
</dbReference>
<sequence length="360" mass="39287">MNRTFNASALARLDLKDFIPYDAPYYQDVIKLDANENPYGFPPEVLVKIYRAASSLDISRYPDPGAKILRERLADYTGVNPDNIMVGNGSDEIILNLMLAFGSGAKFAVAAPTFSMYGEHARIAGCAKIEVPRSSDFEIDASGLKSAASLPEVKMVIICSPNSPTGNATPLASIENILGDTSKIIVVDEAYNEFGGESCVPLLSRYPNLVILRTFSKAFGLAGLRVGYLLAGRPVINELLKVKQPYNLNVFSQTAASVVMENLPVFRERVARILEEREVLFAELAALPGVEAFSSQANFIMFKTPLPAEKIYRGLLTRGVLIRNVESISLPRCLRVTVGTAEENRAFIKQLGDVLKNCAA</sequence>
<comment type="pathway">
    <text evidence="9">Amino-acid biosynthesis; L-histidine biosynthesis; L-histidine from 5-phospho-alpha-D-ribose 1-diphosphate: step 7/9.</text>
</comment>
<dbReference type="InterPro" id="IPR005861">
    <property type="entry name" value="HisP_aminotrans"/>
</dbReference>
<comment type="cofactor">
    <cofactor evidence="1 9">
        <name>pyridoxal 5'-phosphate</name>
        <dbReference type="ChEBI" id="CHEBI:597326"/>
    </cofactor>
</comment>
<dbReference type="PANTHER" id="PTHR42885:SF2">
    <property type="entry name" value="HISTIDINOL-PHOSPHATE AMINOTRANSFERASE"/>
    <property type="match status" value="1"/>
</dbReference>
<comment type="similarity">
    <text evidence="2 9">Belongs to the class-II pyridoxal-phosphate-dependent aminotransferase family. Histidinol-phosphate aminotransferase subfamily.</text>
</comment>
<evidence type="ECO:0000256" key="5">
    <source>
        <dbReference type="ARBA" id="ARBA00022605"/>
    </source>
</evidence>
<accession>A0A4Y7RQ90</accession>
<evidence type="ECO:0000256" key="6">
    <source>
        <dbReference type="ARBA" id="ARBA00022679"/>
    </source>
</evidence>
<dbReference type="NCBIfam" id="TIGR01141">
    <property type="entry name" value="hisC"/>
    <property type="match status" value="1"/>
</dbReference>
<evidence type="ECO:0000256" key="7">
    <source>
        <dbReference type="ARBA" id="ARBA00022898"/>
    </source>
</evidence>
<gene>
    <name evidence="11" type="primary">hisC2</name>
    <name evidence="9" type="synonym">hisC</name>
    <name evidence="11" type="ORF">Pmgp_02046</name>
</gene>